<name>A0A4Z2J4S6_9TELE</name>
<comment type="caution">
    <text evidence="1">The sequence shown here is derived from an EMBL/GenBank/DDBJ whole genome shotgun (WGS) entry which is preliminary data.</text>
</comment>
<proteinExistence type="predicted"/>
<sequence>MFIKAEPEFLISEATNMCVKVNRRASVTSLGLPNVGGKPLLFWVRQVKTSGVSVWWGSRWCLQSTLHLPPVLTHPSGGQIPRMPEGSC</sequence>
<organism evidence="1 2">
    <name type="scientific">Liparis tanakae</name>
    <name type="common">Tanaka's snailfish</name>
    <dbReference type="NCBI Taxonomy" id="230148"/>
    <lineage>
        <taxon>Eukaryota</taxon>
        <taxon>Metazoa</taxon>
        <taxon>Chordata</taxon>
        <taxon>Craniata</taxon>
        <taxon>Vertebrata</taxon>
        <taxon>Euteleostomi</taxon>
        <taxon>Actinopterygii</taxon>
        <taxon>Neopterygii</taxon>
        <taxon>Teleostei</taxon>
        <taxon>Neoteleostei</taxon>
        <taxon>Acanthomorphata</taxon>
        <taxon>Eupercaria</taxon>
        <taxon>Perciformes</taxon>
        <taxon>Cottioidei</taxon>
        <taxon>Cottales</taxon>
        <taxon>Liparidae</taxon>
        <taxon>Liparis</taxon>
    </lineage>
</organism>
<accession>A0A4Z2J4S6</accession>
<reference evidence="1 2" key="1">
    <citation type="submission" date="2019-03" db="EMBL/GenBank/DDBJ databases">
        <title>First draft genome of Liparis tanakae, snailfish: a comprehensive survey of snailfish specific genes.</title>
        <authorList>
            <person name="Kim W."/>
            <person name="Song I."/>
            <person name="Jeong J.-H."/>
            <person name="Kim D."/>
            <person name="Kim S."/>
            <person name="Ryu S."/>
            <person name="Song J.Y."/>
            <person name="Lee S.K."/>
        </authorList>
    </citation>
    <scope>NUCLEOTIDE SEQUENCE [LARGE SCALE GENOMIC DNA]</scope>
    <source>
        <tissue evidence="1">Muscle</tissue>
    </source>
</reference>
<dbReference type="Proteomes" id="UP000314294">
    <property type="component" value="Unassembled WGS sequence"/>
</dbReference>
<dbReference type="EMBL" id="SRLO01000024">
    <property type="protein sequence ID" value="TNN84894.1"/>
    <property type="molecule type" value="Genomic_DNA"/>
</dbReference>
<evidence type="ECO:0000313" key="2">
    <source>
        <dbReference type="Proteomes" id="UP000314294"/>
    </source>
</evidence>
<gene>
    <name evidence="1" type="ORF">EYF80_004939</name>
</gene>
<evidence type="ECO:0000313" key="1">
    <source>
        <dbReference type="EMBL" id="TNN84894.1"/>
    </source>
</evidence>
<keyword evidence="2" id="KW-1185">Reference proteome</keyword>
<protein>
    <submittedName>
        <fullName evidence="1">Uncharacterized protein</fullName>
    </submittedName>
</protein>
<dbReference type="AlphaFoldDB" id="A0A4Z2J4S6"/>